<dbReference type="OrthoDB" id="905756at2"/>
<evidence type="ECO:0008006" key="3">
    <source>
        <dbReference type="Google" id="ProtNLM"/>
    </source>
</evidence>
<accession>A0A5S9IHM0</accession>
<keyword evidence="2" id="KW-1185">Reference proteome</keyword>
<dbReference type="SUPFAM" id="SSF51445">
    <property type="entry name" value="(Trans)glycosidases"/>
    <property type="match status" value="1"/>
</dbReference>
<dbReference type="AlphaFoldDB" id="A0A5S9IHM0"/>
<dbReference type="InterPro" id="IPR017853">
    <property type="entry name" value="GH"/>
</dbReference>
<reference evidence="1 2" key="1">
    <citation type="submission" date="2019-08" db="EMBL/GenBank/DDBJ databases">
        <title>Complete genome sequence of Candidatus Uab amorphum.</title>
        <authorList>
            <person name="Shiratori T."/>
            <person name="Suzuki S."/>
            <person name="Kakizawa Y."/>
            <person name="Ishida K."/>
        </authorList>
    </citation>
    <scope>NUCLEOTIDE SEQUENCE [LARGE SCALE GENOMIC DNA]</scope>
    <source>
        <strain evidence="1 2">SRT547</strain>
    </source>
</reference>
<dbReference type="EMBL" id="AP019860">
    <property type="protein sequence ID" value="BBM81824.1"/>
    <property type="molecule type" value="Genomic_DNA"/>
</dbReference>
<gene>
    <name evidence="1" type="ORF">UABAM_00163</name>
</gene>
<dbReference type="RefSeq" id="WP_151966090.1">
    <property type="nucleotide sequence ID" value="NZ_AP019860.1"/>
</dbReference>
<name>A0A5S9IHM0_UABAM</name>
<dbReference type="Proteomes" id="UP000326354">
    <property type="component" value="Chromosome"/>
</dbReference>
<evidence type="ECO:0000313" key="1">
    <source>
        <dbReference type="EMBL" id="BBM81824.1"/>
    </source>
</evidence>
<sequence>MKNTKQYQNLKAHYCQNFPSDISDHRIKKIVEKYGYVPIPLAVAKEELSDTDIFVALDTLLQKEYQHPLQDLGYTTSSWLHQEQHKIQTLCLSGFKDSDSGFFRNYLLKIITTPKGNKELKLPATTFYLLPPYRRDMAFSSVYCPISTEIEVEDSDLKNNLNWDGETQLRFFIELSQKIGHPVVIDLLPQAGRFSKTVFTHPECFLWSDLQPLAEQLTQKVYEITDRMQLQGFAPMMINDICGLPLFEEDDVEKQVLNALRTEYNSRRIQLLRDQKFVEGGDKGVSPAKLKEYLLKDIQSVDMQTLADKYAFRQEITHENFCQLYAQLIEIDYLLDKERAHFSTQQFLDAAQSDIQQKVQSLIYENVGLIDNERELDDQKHKMLIDKCIAENLWPISGGCWNSCGYPIFRRMSTDNYPVCDHYNYKGNFVTAFSGDMDIIAPWHFAAPCKHDAQNNLNYHIIKKYIAYCYEIYERFRPDGFRLDHVDHSADYPVSVNEKGNFISYRAPLLVFAELAKKIHKQQPTFAFLAEYMGWGDDNYPHLYHEYAENKIGTAISLDIVGEYRHNVETVIKETNQQLTEFNKKYDEQCFTLTHILDNHDRSHPDIVRALSEFTAERALLKWVKCIFLPGGKWAQRSTVYLDGNDTLTPNKEFAQVFLNTVPLNRATNNEFFNAFSALYRYSLNDKVLRYGQAQLILSEPAAEESNNAISAWTVFDDDNSQQGYLVVCNEFIDDNTKATPKKVDIQIPSIESYHIEAQLVVPQNEALSKDCQDVPEITTKQKCENLQLDPESWTFVDVKQNEFRIFCLKEGE</sequence>
<proteinExistence type="predicted"/>
<protein>
    <recommendedName>
        <fullName evidence="3">4-alpha-glucanotransferase</fullName>
    </recommendedName>
</protein>
<dbReference type="KEGG" id="uam:UABAM_00163"/>
<organism evidence="1 2">
    <name type="scientific">Uabimicrobium amorphum</name>
    <dbReference type="NCBI Taxonomy" id="2596890"/>
    <lineage>
        <taxon>Bacteria</taxon>
        <taxon>Pseudomonadati</taxon>
        <taxon>Planctomycetota</taxon>
        <taxon>Candidatus Uabimicrobiia</taxon>
        <taxon>Candidatus Uabimicrobiales</taxon>
        <taxon>Candidatus Uabimicrobiaceae</taxon>
        <taxon>Candidatus Uabimicrobium</taxon>
    </lineage>
</organism>
<dbReference type="Gene3D" id="3.20.20.80">
    <property type="entry name" value="Glycosidases"/>
    <property type="match status" value="1"/>
</dbReference>
<evidence type="ECO:0000313" key="2">
    <source>
        <dbReference type="Proteomes" id="UP000326354"/>
    </source>
</evidence>